<feature type="chain" id="PRO_5003983673" description="Lipoprotein" evidence="1">
    <location>
        <begin position="32"/>
        <end position="162"/>
    </location>
</feature>
<gene>
    <name evidence="2" type="ordered locus">MYSTI_06692</name>
</gene>
<dbReference type="STRING" id="1278073.MYSTI_06692"/>
<protein>
    <recommendedName>
        <fullName evidence="4">Lipoprotein</fullName>
    </recommendedName>
</protein>
<dbReference type="InterPro" id="IPR006311">
    <property type="entry name" value="TAT_signal"/>
</dbReference>
<dbReference type="KEGG" id="msd:MYSTI_06692"/>
<evidence type="ECO:0008006" key="4">
    <source>
        <dbReference type="Google" id="ProtNLM"/>
    </source>
</evidence>
<dbReference type="PROSITE" id="PS51318">
    <property type="entry name" value="TAT"/>
    <property type="match status" value="1"/>
</dbReference>
<reference evidence="2 3" key="1">
    <citation type="journal article" date="2013" name="Genome Announc.">
        <title>Complete genome sequence of Myxococcus stipitatus strain DSM 14675, a fruiting myxobacterium.</title>
        <authorList>
            <person name="Huntley S."/>
            <person name="Kneip S."/>
            <person name="Treuner-Lange A."/>
            <person name="Sogaard-Andersen L."/>
        </authorList>
    </citation>
    <scope>NUCLEOTIDE SEQUENCE [LARGE SCALE GENOMIC DNA]</scope>
    <source>
        <strain evidence="3">DSM 14675 / JCM 12634 / Mx s8</strain>
    </source>
</reference>
<dbReference type="HOGENOM" id="CLU_1675982_0_0_7"/>
<feature type="signal peptide" evidence="1">
    <location>
        <begin position="1"/>
        <end position="31"/>
    </location>
</feature>
<dbReference type="Proteomes" id="UP000011131">
    <property type="component" value="Chromosome"/>
</dbReference>
<proteinExistence type="predicted"/>
<dbReference type="EMBL" id="CP004025">
    <property type="protein sequence ID" value="AGC47965.1"/>
    <property type="molecule type" value="Genomic_DNA"/>
</dbReference>
<organism evidence="2 3">
    <name type="scientific">Myxococcus stipitatus (strain DSM 14675 / JCM 12634 / Mx s8)</name>
    <dbReference type="NCBI Taxonomy" id="1278073"/>
    <lineage>
        <taxon>Bacteria</taxon>
        <taxon>Pseudomonadati</taxon>
        <taxon>Myxococcota</taxon>
        <taxon>Myxococcia</taxon>
        <taxon>Myxococcales</taxon>
        <taxon>Cystobacterineae</taxon>
        <taxon>Myxococcaceae</taxon>
        <taxon>Myxococcus</taxon>
    </lineage>
</organism>
<evidence type="ECO:0000256" key="1">
    <source>
        <dbReference type="SAM" id="SignalP"/>
    </source>
</evidence>
<keyword evidence="1" id="KW-0732">Signal</keyword>
<evidence type="ECO:0000313" key="3">
    <source>
        <dbReference type="Proteomes" id="UP000011131"/>
    </source>
</evidence>
<dbReference type="PROSITE" id="PS51257">
    <property type="entry name" value="PROKAR_LIPOPROTEIN"/>
    <property type="match status" value="1"/>
</dbReference>
<evidence type="ECO:0000313" key="2">
    <source>
        <dbReference type="EMBL" id="AGC47965.1"/>
    </source>
</evidence>
<sequence>MEPTMRARSAVLRGLAVVMGALMLGACGGPAAEAGAEVLVDELALTTVDSSLGSCPGYDSCANWSPWYAVPGTTYCGEHRGMCGWHWVCEEDPWGCPGGVAPEAPPAKEGEALLPPCCGILYQEGNPATLGTQERYRVCFNPQGASCTDYEQTSGSAVSCGC</sequence>
<keyword evidence="3" id="KW-1185">Reference proteome</keyword>
<accession>L7UJA8</accession>
<dbReference type="PATRIC" id="fig|1278073.3.peg.6795"/>
<dbReference type="AlphaFoldDB" id="L7UJA8"/>
<name>L7UJA8_MYXSD</name>